<comment type="caution">
    <text evidence="3">The sequence shown here is derived from an EMBL/GenBank/DDBJ whole genome shotgun (WGS) entry which is preliminary data.</text>
</comment>
<sequence>MLFLVIADVRLAGSRHPAIAITLIILCTVASVARYCGADTVAVRRAERLGVPGRAVGRGGAVRGLPSGDSPGGTR</sequence>
<keyword evidence="2" id="KW-1133">Transmembrane helix</keyword>
<dbReference type="RefSeq" id="WP_190208871.1">
    <property type="nucleotide sequence ID" value="NZ_BNBO01000001.1"/>
</dbReference>
<gene>
    <name evidence="3" type="ORF">GCM10018781_02950</name>
</gene>
<evidence type="ECO:0000313" key="3">
    <source>
        <dbReference type="EMBL" id="GHH59554.1"/>
    </source>
</evidence>
<dbReference type="AlphaFoldDB" id="A0A919FBW4"/>
<protein>
    <submittedName>
        <fullName evidence="3">Uncharacterized protein</fullName>
    </submittedName>
</protein>
<dbReference type="GeneID" id="95350840"/>
<dbReference type="Proteomes" id="UP000617734">
    <property type="component" value="Unassembled WGS sequence"/>
</dbReference>
<keyword evidence="4" id="KW-1185">Reference proteome</keyword>
<keyword evidence="2" id="KW-0812">Transmembrane</keyword>
<reference evidence="3" key="2">
    <citation type="submission" date="2020-09" db="EMBL/GenBank/DDBJ databases">
        <authorList>
            <person name="Sun Q."/>
            <person name="Ohkuma M."/>
        </authorList>
    </citation>
    <scope>NUCLEOTIDE SEQUENCE</scope>
    <source>
        <strain evidence="3">JCM 4646</strain>
    </source>
</reference>
<feature type="transmembrane region" description="Helical" evidence="2">
    <location>
        <begin position="18"/>
        <end position="36"/>
    </location>
</feature>
<name>A0A919FBW4_9ACTN</name>
<evidence type="ECO:0000256" key="2">
    <source>
        <dbReference type="SAM" id="Phobius"/>
    </source>
</evidence>
<evidence type="ECO:0000256" key="1">
    <source>
        <dbReference type="SAM" id="MobiDB-lite"/>
    </source>
</evidence>
<reference evidence="3" key="1">
    <citation type="journal article" date="2014" name="Int. J. Syst. Evol. Microbiol.">
        <title>Complete genome sequence of Corynebacterium casei LMG S-19264T (=DSM 44701T), isolated from a smear-ripened cheese.</title>
        <authorList>
            <consortium name="US DOE Joint Genome Institute (JGI-PGF)"/>
            <person name="Walter F."/>
            <person name="Albersmeier A."/>
            <person name="Kalinowski J."/>
            <person name="Ruckert C."/>
        </authorList>
    </citation>
    <scope>NUCLEOTIDE SEQUENCE</scope>
    <source>
        <strain evidence="3">JCM 4646</strain>
    </source>
</reference>
<keyword evidence="2" id="KW-0472">Membrane</keyword>
<feature type="region of interest" description="Disordered" evidence="1">
    <location>
        <begin position="54"/>
        <end position="75"/>
    </location>
</feature>
<dbReference type="EMBL" id="BNBO01000001">
    <property type="protein sequence ID" value="GHH59554.1"/>
    <property type="molecule type" value="Genomic_DNA"/>
</dbReference>
<organism evidence="3 4">
    <name type="scientific">Kitasatospora indigofera</name>
    <dbReference type="NCBI Taxonomy" id="67307"/>
    <lineage>
        <taxon>Bacteria</taxon>
        <taxon>Bacillati</taxon>
        <taxon>Actinomycetota</taxon>
        <taxon>Actinomycetes</taxon>
        <taxon>Kitasatosporales</taxon>
        <taxon>Streptomycetaceae</taxon>
        <taxon>Kitasatospora</taxon>
    </lineage>
</organism>
<accession>A0A919FBW4</accession>
<proteinExistence type="predicted"/>
<evidence type="ECO:0000313" key="4">
    <source>
        <dbReference type="Proteomes" id="UP000617734"/>
    </source>
</evidence>